<protein>
    <submittedName>
        <fullName evidence="3">Ferrous iron transport protein A</fullName>
    </submittedName>
</protein>
<accession>A0A101GPV1</accession>
<dbReference type="InterPro" id="IPR007167">
    <property type="entry name" value="Fe-transptr_FeoA-like"/>
</dbReference>
<evidence type="ECO:0000259" key="2">
    <source>
        <dbReference type="SMART" id="SM00899"/>
    </source>
</evidence>
<dbReference type="AlphaFoldDB" id="A0A101GPV1"/>
<dbReference type="Pfam" id="PF04023">
    <property type="entry name" value="FeoA"/>
    <property type="match status" value="1"/>
</dbReference>
<dbReference type="SMART" id="SM00899">
    <property type="entry name" value="FeoA"/>
    <property type="match status" value="1"/>
</dbReference>
<dbReference type="InterPro" id="IPR053184">
    <property type="entry name" value="FeoA-like"/>
</dbReference>
<dbReference type="Gene3D" id="2.30.30.90">
    <property type="match status" value="1"/>
</dbReference>
<sequence length="80" mass="8610">MIAMEKTLLDLEPGMRGTLTRFAGNPGFVRKLRTIGIREGKTLTVVARHPLGGPVVIEVDGREVTLGRGMARKVIVDVAA</sequence>
<reference evidence="4" key="1">
    <citation type="journal article" date="2015" name="MBio">
        <title>Genome-Resolved Metagenomic Analysis Reveals Roles for Candidate Phyla and Other Microbial Community Members in Biogeochemical Transformations in Oil Reservoirs.</title>
        <authorList>
            <person name="Hu P."/>
            <person name="Tom L."/>
            <person name="Singh A."/>
            <person name="Thomas B.C."/>
            <person name="Baker B.J."/>
            <person name="Piceno Y.M."/>
            <person name="Andersen G.L."/>
            <person name="Banfield J.F."/>
        </authorList>
    </citation>
    <scope>NUCLEOTIDE SEQUENCE [LARGE SCALE GENOMIC DNA]</scope>
</reference>
<gene>
    <name evidence="3" type="ORF">XD82_0817</name>
</gene>
<dbReference type="EMBL" id="LGGD01000083">
    <property type="protein sequence ID" value="KUK62070.1"/>
    <property type="molecule type" value="Genomic_DNA"/>
</dbReference>
<evidence type="ECO:0000256" key="1">
    <source>
        <dbReference type="ARBA" id="ARBA00023004"/>
    </source>
</evidence>
<dbReference type="SUPFAM" id="SSF50037">
    <property type="entry name" value="C-terminal domain of transcriptional repressors"/>
    <property type="match status" value="1"/>
</dbReference>
<feature type="domain" description="Ferrous iron transporter FeoA-like" evidence="2">
    <location>
        <begin position="6"/>
        <end position="78"/>
    </location>
</feature>
<dbReference type="PANTHER" id="PTHR43151:SF1">
    <property type="entry name" value="SSR2333 PROTEIN"/>
    <property type="match status" value="1"/>
</dbReference>
<keyword evidence="1" id="KW-0408">Iron</keyword>
<organism evidence="3 4">
    <name type="scientific">Methanoculleus marisnigri</name>
    <dbReference type="NCBI Taxonomy" id="2198"/>
    <lineage>
        <taxon>Archaea</taxon>
        <taxon>Methanobacteriati</taxon>
        <taxon>Methanobacteriota</taxon>
        <taxon>Stenosarchaea group</taxon>
        <taxon>Methanomicrobia</taxon>
        <taxon>Methanomicrobiales</taxon>
        <taxon>Methanomicrobiaceae</taxon>
        <taxon>Methanoculleus</taxon>
    </lineage>
</organism>
<dbReference type="PANTHER" id="PTHR43151">
    <property type="entry name" value="FEOA FAMILY PROTEIN"/>
    <property type="match status" value="1"/>
</dbReference>
<evidence type="ECO:0000313" key="3">
    <source>
        <dbReference type="EMBL" id="KUK62070.1"/>
    </source>
</evidence>
<name>A0A101GPV1_9EURY</name>
<comment type="caution">
    <text evidence="3">The sequence shown here is derived from an EMBL/GenBank/DDBJ whole genome shotgun (WGS) entry which is preliminary data.</text>
</comment>
<dbReference type="InterPro" id="IPR038157">
    <property type="entry name" value="FeoA_core_dom"/>
</dbReference>
<dbReference type="InterPro" id="IPR008988">
    <property type="entry name" value="Transcriptional_repressor_C"/>
</dbReference>
<dbReference type="Proteomes" id="UP000054323">
    <property type="component" value="Unassembled WGS sequence"/>
</dbReference>
<proteinExistence type="predicted"/>
<evidence type="ECO:0000313" key="4">
    <source>
        <dbReference type="Proteomes" id="UP000054323"/>
    </source>
</evidence>
<dbReference type="PATRIC" id="fig|2198.4.peg.1097"/>
<dbReference type="GO" id="GO:0046914">
    <property type="term" value="F:transition metal ion binding"/>
    <property type="evidence" value="ECO:0007669"/>
    <property type="project" value="InterPro"/>
</dbReference>